<evidence type="ECO:0000256" key="2">
    <source>
        <dbReference type="ARBA" id="ARBA00022771"/>
    </source>
</evidence>
<evidence type="ECO:0000313" key="8">
    <source>
        <dbReference type="Proteomes" id="UP000009168"/>
    </source>
</evidence>
<dbReference type="EMBL" id="GG662707">
    <property type="protein sequence ID" value="EAR95068.2"/>
    <property type="molecule type" value="Genomic_DNA"/>
</dbReference>
<reference evidence="8" key="1">
    <citation type="journal article" date="2006" name="PLoS Biol.">
        <title>Macronuclear genome sequence of the ciliate Tetrahymena thermophila, a model eukaryote.</title>
        <authorList>
            <person name="Eisen J.A."/>
            <person name="Coyne R.S."/>
            <person name="Wu M."/>
            <person name="Wu D."/>
            <person name="Thiagarajan M."/>
            <person name="Wortman J.R."/>
            <person name="Badger J.H."/>
            <person name="Ren Q."/>
            <person name="Amedeo P."/>
            <person name="Jones K.M."/>
            <person name="Tallon L.J."/>
            <person name="Delcher A.L."/>
            <person name="Salzberg S.L."/>
            <person name="Silva J.C."/>
            <person name="Haas B.J."/>
            <person name="Majoros W.H."/>
            <person name="Farzad M."/>
            <person name="Carlton J.M."/>
            <person name="Smith R.K. Jr."/>
            <person name="Garg J."/>
            <person name="Pearlman R.E."/>
            <person name="Karrer K.M."/>
            <person name="Sun L."/>
            <person name="Manning G."/>
            <person name="Elde N.C."/>
            <person name="Turkewitz A.P."/>
            <person name="Asai D.J."/>
            <person name="Wilkes D.E."/>
            <person name="Wang Y."/>
            <person name="Cai H."/>
            <person name="Collins K."/>
            <person name="Stewart B.A."/>
            <person name="Lee S.R."/>
            <person name="Wilamowska K."/>
            <person name="Weinberg Z."/>
            <person name="Ruzzo W.L."/>
            <person name="Wloga D."/>
            <person name="Gaertig J."/>
            <person name="Frankel J."/>
            <person name="Tsao C.-C."/>
            <person name="Gorovsky M.A."/>
            <person name="Keeling P.J."/>
            <person name="Waller R.F."/>
            <person name="Patron N.J."/>
            <person name="Cherry J.M."/>
            <person name="Stover N.A."/>
            <person name="Krieger C.J."/>
            <person name="del Toro C."/>
            <person name="Ryder H.F."/>
            <person name="Williamson S.C."/>
            <person name="Barbeau R.A."/>
            <person name="Hamilton E.P."/>
            <person name="Orias E."/>
        </authorList>
    </citation>
    <scope>NUCLEOTIDE SEQUENCE [LARGE SCALE GENOMIC DNA]</scope>
    <source>
        <strain evidence="8">SB210</strain>
    </source>
</reference>
<dbReference type="OrthoDB" id="442087at2759"/>
<dbReference type="AlphaFoldDB" id="Q23F37"/>
<sequence length="282" mass="33381">MAQQIDLQSNNIRLKSTSELKLNCSGCTRPFTKEQLDQRFATFPMTQQSLLKFYIKRNDEYQTCPSSNCNNIGWTSQDCKNLTCNQCNINWDSGLNIPNSLKKFSFSELFTKLFKIFLTKNCPQCTAPIYKVGGCKKIKCINCDKLFCWKCKQLGHYTFSLYCFLICLFNCLLVVLPFNYLLYYYGVYDPAINQLKEFFTVENFFYQYGFIYVFSFLFRLIYKNGLAILIPLNIFERNNTIIWRILTAVDIILWFIFTRWMEVAYYLLITPQIVFSLILFFD</sequence>
<dbReference type="SUPFAM" id="SSF57850">
    <property type="entry name" value="RING/U-box"/>
    <property type="match status" value="1"/>
</dbReference>
<name>Q23F37_TETTS</name>
<evidence type="ECO:0000256" key="1">
    <source>
        <dbReference type="ARBA" id="ARBA00022723"/>
    </source>
</evidence>
<dbReference type="RefSeq" id="XP_001015313.2">
    <property type="nucleotide sequence ID" value="XM_001015313.2"/>
</dbReference>
<dbReference type="InterPro" id="IPR002867">
    <property type="entry name" value="IBR_dom"/>
</dbReference>
<dbReference type="Proteomes" id="UP000009168">
    <property type="component" value="Unassembled WGS sequence"/>
</dbReference>
<keyword evidence="2" id="KW-0863">Zinc-finger</keyword>
<keyword evidence="1" id="KW-0479">Metal-binding</keyword>
<dbReference type="GeneID" id="7831628"/>
<dbReference type="Gene3D" id="1.20.120.1750">
    <property type="match status" value="1"/>
</dbReference>
<evidence type="ECO:0000256" key="4">
    <source>
        <dbReference type="ARBA" id="ARBA00022833"/>
    </source>
</evidence>
<organism evidence="7 8">
    <name type="scientific">Tetrahymena thermophila (strain SB210)</name>
    <dbReference type="NCBI Taxonomy" id="312017"/>
    <lineage>
        <taxon>Eukaryota</taxon>
        <taxon>Sar</taxon>
        <taxon>Alveolata</taxon>
        <taxon>Ciliophora</taxon>
        <taxon>Intramacronucleata</taxon>
        <taxon>Oligohymenophorea</taxon>
        <taxon>Hymenostomatida</taxon>
        <taxon>Tetrahymenina</taxon>
        <taxon>Tetrahymenidae</taxon>
        <taxon>Tetrahymena</taxon>
    </lineage>
</organism>
<dbReference type="GO" id="GO:0016567">
    <property type="term" value="P:protein ubiquitination"/>
    <property type="evidence" value="ECO:0007669"/>
    <property type="project" value="InterPro"/>
</dbReference>
<gene>
    <name evidence="7" type="ORF">TTHERM_00639950</name>
</gene>
<accession>Q23F37</accession>
<evidence type="ECO:0000259" key="6">
    <source>
        <dbReference type="Pfam" id="PF01485"/>
    </source>
</evidence>
<keyword evidence="4" id="KW-0862">Zinc</keyword>
<evidence type="ECO:0000313" key="7">
    <source>
        <dbReference type="EMBL" id="EAR95068.2"/>
    </source>
</evidence>
<feature type="domain" description="IBR" evidence="6">
    <location>
        <begin position="119"/>
        <end position="158"/>
    </location>
</feature>
<feature type="transmembrane region" description="Helical" evidence="5">
    <location>
        <begin position="205"/>
        <end position="221"/>
    </location>
</feature>
<feature type="transmembrane region" description="Helical" evidence="5">
    <location>
        <begin position="241"/>
        <end position="257"/>
    </location>
</feature>
<dbReference type="GO" id="GO:0004842">
    <property type="term" value="F:ubiquitin-protein transferase activity"/>
    <property type="evidence" value="ECO:0007669"/>
    <property type="project" value="InterPro"/>
</dbReference>
<dbReference type="Pfam" id="PF01485">
    <property type="entry name" value="IBR"/>
    <property type="match status" value="1"/>
</dbReference>
<dbReference type="PANTHER" id="PTHR11685">
    <property type="entry name" value="RBR FAMILY RING FINGER AND IBR DOMAIN-CONTAINING"/>
    <property type="match status" value="1"/>
</dbReference>
<dbReference type="CDD" id="cd20336">
    <property type="entry name" value="Rcat_RBR"/>
    <property type="match status" value="1"/>
</dbReference>
<feature type="transmembrane region" description="Helical" evidence="5">
    <location>
        <begin position="159"/>
        <end position="185"/>
    </location>
</feature>
<keyword evidence="3" id="KW-0833">Ubl conjugation pathway</keyword>
<evidence type="ECO:0000256" key="3">
    <source>
        <dbReference type="ARBA" id="ARBA00022786"/>
    </source>
</evidence>
<dbReference type="InParanoid" id="Q23F37"/>
<keyword evidence="5" id="KW-0812">Transmembrane</keyword>
<keyword evidence="5" id="KW-1133">Transmembrane helix</keyword>
<keyword evidence="5" id="KW-0472">Membrane</keyword>
<dbReference type="GO" id="GO:0008270">
    <property type="term" value="F:zinc ion binding"/>
    <property type="evidence" value="ECO:0007669"/>
    <property type="project" value="UniProtKB-KW"/>
</dbReference>
<evidence type="ECO:0000256" key="5">
    <source>
        <dbReference type="SAM" id="Phobius"/>
    </source>
</evidence>
<proteinExistence type="predicted"/>
<dbReference type="InterPro" id="IPR031127">
    <property type="entry name" value="E3_UB_ligase_RBR"/>
</dbReference>
<feature type="transmembrane region" description="Helical" evidence="5">
    <location>
        <begin position="263"/>
        <end position="281"/>
    </location>
</feature>
<keyword evidence="8" id="KW-1185">Reference proteome</keyword>
<dbReference type="KEGG" id="tet:TTHERM_00639950"/>
<dbReference type="STRING" id="312017.Q23F37"/>
<protein>
    <submittedName>
        <fullName evidence="7">Ibr domain protein</fullName>
    </submittedName>
</protein>
<dbReference type="HOGENOM" id="CLU_309625_0_0_1"/>